<evidence type="ECO:0000313" key="3">
    <source>
        <dbReference type="Proteomes" id="UP000305398"/>
    </source>
</evidence>
<accession>A0A5B8A421</accession>
<dbReference type="KEGG" id="hyj:FHG12_15715"/>
<organism evidence="2 3">
    <name type="scientific">Hymenobacter jejuensis</name>
    <dbReference type="NCBI Taxonomy" id="2502781"/>
    <lineage>
        <taxon>Bacteria</taxon>
        <taxon>Pseudomonadati</taxon>
        <taxon>Bacteroidota</taxon>
        <taxon>Cytophagia</taxon>
        <taxon>Cytophagales</taxon>
        <taxon>Hymenobacteraceae</taxon>
        <taxon>Hymenobacter</taxon>
    </lineage>
</organism>
<dbReference type="AlphaFoldDB" id="A0A5B8A421"/>
<keyword evidence="3" id="KW-1185">Reference proteome</keyword>
<feature type="region of interest" description="Disordered" evidence="1">
    <location>
        <begin position="535"/>
        <end position="563"/>
    </location>
</feature>
<name>A0A5B8A421_9BACT</name>
<dbReference type="RefSeq" id="WP_139516630.1">
    <property type="nucleotide sequence ID" value="NZ_CP040896.1"/>
</dbReference>
<dbReference type="Proteomes" id="UP000305398">
    <property type="component" value="Chromosome"/>
</dbReference>
<evidence type="ECO:0000313" key="2">
    <source>
        <dbReference type="EMBL" id="QDA61456.1"/>
    </source>
</evidence>
<dbReference type="EMBL" id="CP040896">
    <property type="protein sequence ID" value="QDA61456.1"/>
    <property type="molecule type" value="Genomic_DNA"/>
</dbReference>
<protein>
    <submittedName>
        <fullName evidence="2">Uncharacterized protein</fullName>
    </submittedName>
</protein>
<proteinExistence type="predicted"/>
<dbReference type="OrthoDB" id="843080at2"/>
<evidence type="ECO:0000256" key="1">
    <source>
        <dbReference type="SAM" id="MobiDB-lite"/>
    </source>
</evidence>
<reference evidence="2 3" key="1">
    <citation type="submission" date="2019-06" db="EMBL/GenBank/DDBJ databases">
        <authorList>
            <person name="Srinivasan S."/>
        </authorList>
    </citation>
    <scope>NUCLEOTIDE SEQUENCE [LARGE SCALE GENOMIC DNA]</scope>
    <source>
        <strain evidence="2 3">17J68-5</strain>
    </source>
</reference>
<feature type="compositionally biased region" description="Polar residues" evidence="1">
    <location>
        <begin position="554"/>
        <end position="563"/>
    </location>
</feature>
<gene>
    <name evidence="2" type="ORF">FHG12_15715</name>
</gene>
<sequence length="1085" mass="120703">MKFLSLRRVLAVGLLLVVLGAGLALWLVGSSFGRRHLTQLVRERLGHNSDLVLAPFEVEISPWRDFPHLTASLHHLSLTDTSYQQPVQVLRVERADMRLELSSLLRGKIRGTRLVISDVDFRERVDSLGHSWGLHGKRKSRTGSSPTLDFKMDSLIVNNFRLTTRNDYAHSSFGASVRKARLTAHLLQGVLHAGGTLDGQLDYLRNSSGAIFEREPVKAWVNYQFDFPKREGSFRRTRATLNGDTVHISGTHTATANQRAGTLMNLQFEGMQPLMEVLHIALPTNLLPYLEGAISPSKAHIRYTISGQNGPTVTTHNVLSFGLRNASLRWPDSTRRISRWDLAGTYDNGPEHSSKTTSLALQHCRIYSSAGQLDIALTVSNFDNPFVSGRLRGRAELPELAAVVSPGLWRARSGIADLDVQLHGLLPPTPGRRTPVPTTGRMSVRGGVNLRNASFVLLDRGADMSELNVRVGLQDSIWKLSNASGVLDKMRFRATATTVNLLDYLTGQYPTTMVTGNFAVDELRVARLRELLRPMPRSTPKPAATRAVARKRTSATPASRASNFGSSLFPPGMRLNVGLRCNRLVLPYDTLHQLAVTVRHDGKRVQLRNLAGRVWGGQVRGQASWPTDTIHQVSPIEFQLGVRFEAINYRNLLAKMARPAQRSGKTPSSPALRDLLLAANGHVTCDVNTLLLPVGENLRHLRFRLTKTGNRLHMPSLDFATTRGGTGHASASVRVAGSHLAAADASLDLRYAMLDVQQLLQLLASLSPEEDQRTPDVRQAERVAKRARPDTPDNSLLTSDILTAVVRVQADHVRYSAVTGSNFRLVSHLLDGEARLDECSVNAFQGRIRLRGRLLTHEGQHHHPLHVQTELQDIQLPELFAALKTMGLNVLGGDNVRGSMRCAADFHTDLDATFLPVFSETLAYLKADVRDLELLNVEALMEALKFMKEERTSHLFFEPVSTQFVLNRGQLMIPSLRLNSNLSNLEISGNYFLDGRTDLYVGLNPLQALFGDNKKRIERIQSGQLVRSSRGRPTYVNLHRSAAGSKYKVRLFKKEEQRQQQATLRQQSRDLLLSQQLDTTLRLLR</sequence>